<evidence type="ECO:0000256" key="2">
    <source>
        <dbReference type="ARBA" id="ARBA00022857"/>
    </source>
</evidence>
<evidence type="ECO:0000313" key="4">
    <source>
        <dbReference type="EMBL" id="KAL1896791.1"/>
    </source>
</evidence>
<organism evidence="4 5">
    <name type="scientific">Sporothrix stenoceras</name>
    <dbReference type="NCBI Taxonomy" id="5173"/>
    <lineage>
        <taxon>Eukaryota</taxon>
        <taxon>Fungi</taxon>
        <taxon>Dikarya</taxon>
        <taxon>Ascomycota</taxon>
        <taxon>Pezizomycotina</taxon>
        <taxon>Sordariomycetes</taxon>
        <taxon>Sordariomycetidae</taxon>
        <taxon>Ophiostomatales</taxon>
        <taxon>Ophiostomataceae</taxon>
        <taxon>Sporothrix</taxon>
    </lineage>
</organism>
<protein>
    <submittedName>
        <fullName evidence="4">Uncharacterized protein</fullName>
    </submittedName>
</protein>
<dbReference type="InterPro" id="IPR020904">
    <property type="entry name" value="Sc_DH/Rdtase_CS"/>
</dbReference>
<name>A0ABR3Z7Z8_9PEZI</name>
<proteinExistence type="inferred from homology"/>
<dbReference type="EMBL" id="JAWCUI010000021">
    <property type="protein sequence ID" value="KAL1896791.1"/>
    <property type="molecule type" value="Genomic_DNA"/>
</dbReference>
<evidence type="ECO:0000256" key="3">
    <source>
        <dbReference type="ARBA" id="ARBA00023002"/>
    </source>
</evidence>
<accession>A0ABR3Z7Z8</accession>
<keyword evidence="5" id="KW-1185">Reference proteome</keyword>
<dbReference type="SUPFAM" id="SSF51735">
    <property type="entry name" value="NAD(P)-binding Rossmann-fold domains"/>
    <property type="match status" value="1"/>
</dbReference>
<dbReference type="InterPro" id="IPR036291">
    <property type="entry name" value="NAD(P)-bd_dom_sf"/>
</dbReference>
<comment type="caution">
    <text evidence="4">The sequence shown here is derived from an EMBL/GenBank/DDBJ whole genome shotgun (WGS) entry which is preliminary data.</text>
</comment>
<evidence type="ECO:0000313" key="5">
    <source>
        <dbReference type="Proteomes" id="UP001583186"/>
    </source>
</evidence>
<dbReference type="InterPro" id="IPR002347">
    <property type="entry name" value="SDR_fam"/>
</dbReference>
<dbReference type="Proteomes" id="UP001583186">
    <property type="component" value="Unassembled WGS sequence"/>
</dbReference>
<dbReference type="Pfam" id="PF13561">
    <property type="entry name" value="adh_short_C2"/>
    <property type="match status" value="1"/>
</dbReference>
<evidence type="ECO:0000256" key="1">
    <source>
        <dbReference type="ARBA" id="ARBA00006484"/>
    </source>
</evidence>
<dbReference type="PROSITE" id="PS00061">
    <property type="entry name" value="ADH_SHORT"/>
    <property type="match status" value="1"/>
</dbReference>
<dbReference type="PANTHER" id="PTHR24321">
    <property type="entry name" value="DEHYDROGENASES, SHORT CHAIN"/>
    <property type="match status" value="1"/>
</dbReference>
<dbReference type="Gene3D" id="3.40.50.720">
    <property type="entry name" value="NAD(P)-binding Rossmann-like Domain"/>
    <property type="match status" value="1"/>
</dbReference>
<dbReference type="PRINTS" id="PR00080">
    <property type="entry name" value="SDRFAMILY"/>
</dbReference>
<reference evidence="4 5" key="1">
    <citation type="journal article" date="2024" name="IMA Fungus">
        <title>IMA Genome - F19 : A genome assembly and annotation guide to empower mycologists, including annotated draft genome sequences of Ceratocystis pirilliformis, Diaporthe australafricana, Fusarium ophioides, Paecilomyces lecythidis, and Sporothrix stenoceras.</title>
        <authorList>
            <person name="Aylward J."/>
            <person name="Wilson A.M."/>
            <person name="Visagie C.M."/>
            <person name="Spraker J."/>
            <person name="Barnes I."/>
            <person name="Buitendag C."/>
            <person name="Ceriani C."/>
            <person name="Del Mar Angel L."/>
            <person name="du Plessis D."/>
            <person name="Fuchs T."/>
            <person name="Gasser K."/>
            <person name="Kramer D."/>
            <person name="Li W."/>
            <person name="Munsamy K."/>
            <person name="Piso A."/>
            <person name="Price J.L."/>
            <person name="Sonnekus B."/>
            <person name="Thomas C."/>
            <person name="van der Nest A."/>
            <person name="van Dijk A."/>
            <person name="van Heerden A."/>
            <person name="van Vuuren N."/>
            <person name="Yilmaz N."/>
            <person name="Duong T.A."/>
            <person name="van der Merwe N.A."/>
            <person name="Wingfield M.J."/>
            <person name="Wingfield B.D."/>
        </authorList>
    </citation>
    <scope>NUCLEOTIDE SEQUENCE [LARGE SCALE GENOMIC DNA]</scope>
    <source>
        <strain evidence="4 5">CMW 5346</strain>
    </source>
</reference>
<dbReference type="PRINTS" id="PR00081">
    <property type="entry name" value="GDHRDH"/>
</dbReference>
<keyword evidence="2" id="KW-0521">NADP</keyword>
<comment type="similarity">
    <text evidence="1">Belongs to the short-chain dehydrogenases/reductases (SDR) family.</text>
</comment>
<keyword evidence="3" id="KW-0560">Oxidoreductase</keyword>
<sequence>MSLAAPLLRRVYTVTGAASGIGQCTAVRLLQLGAAGVAISDVNEAGLEQTRKLCEAAAAARGSSVPAPQITVTRVDVSKRTQVESWVESAVKAFGGRLDGAANVAGIPGGHPDIRCETIKQEEWDRTLGINLTGVLHSMRAQLPHLTRPGGSIVNVASVAGLRGLPHNAAYSTSKFGVIGLTESVAGEYGREGIRINAVLPGPIDTPVLHDGEAKGLFTSDAAGGATFLNRVGTAEEVAKVLCFLMTDDASYVTGANWTVDGGYSAS</sequence>
<dbReference type="PANTHER" id="PTHR24321:SF8">
    <property type="entry name" value="ESTRADIOL 17-BETA-DEHYDROGENASE 8-RELATED"/>
    <property type="match status" value="1"/>
</dbReference>
<gene>
    <name evidence="4" type="ORF">Sste5346_004424</name>
</gene>
<dbReference type="CDD" id="cd05233">
    <property type="entry name" value="SDR_c"/>
    <property type="match status" value="1"/>
</dbReference>